<dbReference type="InterPro" id="IPR051167">
    <property type="entry name" value="Prolyl_oligopep/macrocyclase"/>
</dbReference>
<dbReference type="Pfam" id="PF00326">
    <property type="entry name" value="Peptidase_S9"/>
    <property type="match status" value="1"/>
</dbReference>
<feature type="domain" description="Peptidase S9 prolyl oligopeptidase catalytic" evidence="5">
    <location>
        <begin position="506"/>
        <end position="695"/>
    </location>
</feature>
<dbReference type="SUPFAM" id="SSF50993">
    <property type="entry name" value="Peptidase/esterase 'gauge' domain"/>
    <property type="match status" value="1"/>
</dbReference>
<dbReference type="RefSeq" id="WP_139984915.1">
    <property type="nucleotide sequence ID" value="NZ_CP041046.1"/>
</dbReference>
<keyword evidence="4" id="KW-0732">Signal</keyword>
<dbReference type="Proteomes" id="UP000316093">
    <property type="component" value="Chromosome"/>
</dbReference>
<evidence type="ECO:0000259" key="5">
    <source>
        <dbReference type="Pfam" id="PF00326"/>
    </source>
</evidence>
<dbReference type="InterPro" id="IPR002470">
    <property type="entry name" value="Peptidase_S9A"/>
</dbReference>
<dbReference type="AlphaFoldDB" id="A0A4Y5Z6Q5"/>
<evidence type="ECO:0000313" key="7">
    <source>
        <dbReference type="EMBL" id="QDE40991.1"/>
    </source>
</evidence>
<dbReference type="SUPFAM" id="SSF53474">
    <property type="entry name" value="alpha/beta-Hydrolases"/>
    <property type="match status" value="1"/>
</dbReference>
<keyword evidence="2" id="KW-0378">Hydrolase</keyword>
<organism evidence="7 8">
    <name type="scientific">Luteibacter pinisoli</name>
    <dbReference type="NCBI Taxonomy" id="2589080"/>
    <lineage>
        <taxon>Bacteria</taxon>
        <taxon>Pseudomonadati</taxon>
        <taxon>Pseudomonadota</taxon>
        <taxon>Gammaproteobacteria</taxon>
        <taxon>Lysobacterales</taxon>
        <taxon>Rhodanobacteraceae</taxon>
        <taxon>Luteibacter</taxon>
    </lineage>
</organism>
<feature type="domain" description="Peptidase S9A N-terminal" evidence="6">
    <location>
        <begin position="38"/>
        <end position="438"/>
    </location>
</feature>
<protein>
    <submittedName>
        <fullName evidence="7">S9 family peptidase</fullName>
    </submittedName>
</protein>
<evidence type="ECO:0000259" key="6">
    <source>
        <dbReference type="Pfam" id="PF02897"/>
    </source>
</evidence>
<keyword evidence="8" id="KW-1185">Reference proteome</keyword>
<evidence type="ECO:0000313" key="8">
    <source>
        <dbReference type="Proteomes" id="UP000316093"/>
    </source>
</evidence>
<dbReference type="PRINTS" id="PR00862">
    <property type="entry name" value="PROLIGOPTASE"/>
</dbReference>
<dbReference type="InterPro" id="IPR001375">
    <property type="entry name" value="Peptidase_S9_cat"/>
</dbReference>
<feature type="chain" id="PRO_5021384955" evidence="4">
    <location>
        <begin position="21"/>
        <end position="708"/>
    </location>
</feature>
<dbReference type="GO" id="GO:0070012">
    <property type="term" value="F:oligopeptidase activity"/>
    <property type="evidence" value="ECO:0007669"/>
    <property type="project" value="TreeGrafter"/>
</dbReference>
<dbReference type="Gene3D" id="3.40.50.1820">
    <property type="entry name" value="alpha/beta hydrolase"/>
    <property type="match status" value="1"/>
</dbReference>
<dbReference type="Gene3D" id="2.130.10.120">
    <property type="entry name" value="Prolyl oligopeptidase, N-terminal domain"/>
    <property type="match status" value="1"/>
</dbReference>
<evidence type="ECO:0000256" key="2">
    <source>
        <dbReference type="ARBA" id="ARBA00022801"/>
    </source>
</evidence>
<proteinExistence type="predicted"/>
<dbReference type="GO" id="GO:0005829">
    <property type="term" value="C:cytosol"/>
    <property type="evidence" value="ECO:0007669"/>
    <property type="project" value="TreeGrafter"/>
</dbReference>
<dbReference type="PANTHER" id="PTHR42881:SF13">
    <property type="entry name" value="PROLYL ENDOPEPTIDASE"/>
    <property type="match status" value="1"/>
</dbReference>
<keyword evidence="3" id="KW-0720">Serine protease</keyword>
<dbReference type="KEGG" id="lpy:FIV34_18145"/>
<evidence type="ECO:0000256" key="1">
    <source>
        <dbReference type="ARBA" id="ARBA00022670"/>
    </source>
</evidence>
<dbReference type="Pfam" id="PF02897">
    <property type="entry name" value="Peptidase_S9_N"/>
    <property type="match status" value="1"/>
</dbReference>
<gene>
    <name evidence="7" type="ORF">FIV34_18145</name>
</gene>
<dbReference type="OrthoDB" id="9801421at2"/>
<feature type="signal peptide" evidence="4">
    <location>
        <begin position="1"/>
        <end position="20"/>
    </location>
</feature>
<reference evidence="7 8" key="1">
    <citation type="submission" date="2019-06" db="EMBL/GenBank/DDBJ databases">
        <title>A complete genome sequence for Luteibacter pinisoli MAH-14.</title>
        <authorList>
            <person name="Baltrus D.A."/>
        </authorList>
    </citation>
    <scope>NUCLEOTIDE SEQUENCE [LARGE SCALE GENOMIC DNA]</scope>
    <source>
        <strain evidence="7 8">MAH-14</strain>
    </source>
</reference>
<keyword evidence="1" id="KW-0645">Protease</keyword>
<sequence length="708" mass="78740">MQRRWIALVIALTFSGMTQAHEPNKTPAAPAAQAAGDDENLWLDDIDGARPLAWVKQENARTVAQYAESDEFRTLDARILEMLDSDAKIPMVSKIGDHYYNLWRDKKNPKGLWRRTTLAEYRKDSPAWETVIDLDALSATEKENWVWHGVQCLKPENRYCLVSLSRGGADADVIREFDLSTRSFVKDGFSLPEAKSQVAWIDHDHLFVATDFGPGSTTDSSYPRIVKEWKRGTPLASATTVYEGKKTDMSISAYRDLTPGFEREFVMRALEFYNSESFVRGKEGKLTKIDVPNDAETDVEREWLLIEPRTDWKVGGTTYPSGSLLAAKFDDYMAGKREITVLFTPDEHTSLASHSWTKSHLILNTMRDVVSQIQVLTPAATGPWKSEALGGAPALSTMSATGIDADESDEYFLTVSGFLQPTTLYYGVVGQGDREALKHTPAFFDASKYAVSQHFATSKDGTKVPYFEIAPKTMKADGNNPTLVYGYGGFEISLQPAYLAGPGRAWLEKGGVYVIANIRGGGEYGPRWHQAALKANRPRAYEDFAAVSQDLIDRKITTPKHMGMMGGSNGGLLAGNMLTKYPQLYGAVVSQVALLDMKRYPHMSAGASWMAEYGDPDKPDQWKYIQTFSPYHNLHKGTAYPAVLFTTSTRDDRVGPVHARKMAARMQAMGFNASFYENLEGGHGAAADNKQAAFMNALSYVYLWDHLK</sequence>
<dbReference type="InterPro" id="IPR029058">
    <property type="entry name" value="AB_hydrolase_fold"/>
</dbReference>
<dbReference type="EMBL" id="CP041046">
    <property type="protein sequence ID" value="QDE40991.1"/>
    <property type="molecule type" value="Genomic_DNA"/>
</dbReference>
<evidence type="ECO:0000256" key="3">
    <source>
        <dbReference type="ARBA" id="ARBA00022825"/>
    </source>
</evidence>
<dbReference type="GO" id="GO:0004252">
    <property type="term" value="F:serine-type endopeptidase activity"/>
    <property type="evidence" value="ECO:0007669"/>
    <property type="project" value="InterPro"/>
</dbReference>
<accession>A0A4Y5Z6Q5</accession>
<dbReference type="PANTHER" id="PTHR42881">
    <property type="entry name" value="PROLYL ENDOPEPTIDASE"/>
    <property type="match status" value="1"/>
</dbReference>
<name>A0A4Y5Z6Q5_9GAMM</name>
<dbReference type="InterPro" id="IPR023302">
    <property type="entry name" value="Pept_S9A_N"/>
</dbReference>
<dbReference type="GO" id="GO:0006508">
    <property type="term" value="P:proteolysis"/>
    <property type="evidence" value="ECO:0007669"/>
    <property type="project" value="UniProtKB-KW"/>
</dbReference>
<evidence type="ECO:0000256" key="4">
    <source>
        <dbReference type="SAM" id="SignalP"/>
    </source>
</evidence>